<evidence type="ECO:0008006" key="9">
    <source>
        <dbReference type="Google" id="ProtNLM"/>
    </source>
</evidence>
<evidence type="ECO:0000313" key="7">
    <source>
        <dbReference type="EMBL" id="KKA27989.1"/>
    </source>
</evidence>
<keyword evidence="4 6" id="KW-0472">Membrane</keyword>
<dbReference type="PANTHER" id="PTHR11785:SF532">
    <property type="entry name" value="TRANSPORTER, PUTATIVE (EUROFUNG)-RELATED"/>
    <property type="match status" value="1"/>
</dbReference>
<keyword evidence="3 6" id="KW-1133">Transmembrane helix</keyword>
<dbReference type="PIRSF" id="PIRSF006060">
    <property type="entry name" value="AA_transporter"/>
    <property type="match status" value="1"/>
</dbReference>
<accession>A0A0F4ZBR8</accession>
<evidence type="ECO:0000256" key="5">
    <source>
        <dbReference type="SAM" id="MobiDB-lite"/>
    </source>
</evidence>
<feature type="transmembrane region" description="Helical" evidence="6">
    <location>
        <begin position="173"/>
        <end position="191"/>
    </location>
</feature>
<dbReference type="Pfam" id="PF13520">
    <property type="entry name" value="AA_permease_2"/>
    <property type="match status" value="1"/>
</dbReference>
<feature type="transmembrane region" description="Helical" evidence="6">
    <location>
        <begin position="203"/>
        <end position="220"/>
    </location>
</feature>
<evidence type="ECO:0000256" key="4">
    <source>
        <dbReference type="ARBA" id="ARBA00023136"/>
    </source>
</evidence>
<keyword evidence="2 6" id="KW-0812">Transmembrane</keyword>
<organism evidence="7 8">
    <name type="scientific">Thielaviopsis punctulata</name>
    <dbReference type="NCBI Taxonomy" id="72032"/>
    <lineage>
        <taxon>Eukaryota</taxon>
        <taxon>Fungi</taxon>
        <taxon>Dikarya</taxon>
        <taxon>Ascomycota</taxon>
        <taxon>Pezizomycotina</taxon>
        <taxon>Sordariomycetes</taxon>
        <taxon>Hypocreomycetidae</taxon>
        <taxon>Microascales</taxon>
        <taxon>Ceratocystidaceae</taxon>
        <taxon>Thielaviopsis</taxon>
    </lineage>
</organism>
<dbReference type="PANTHER" id="PTHR11785">
    <property type="entry name" value="AMINO ACID TRANSPORTER"/>
    <property type="match status" value="1"/>
</dbReference>
<feature type="transmembrane region" description="Helical" evidence="6">
    <location>
        <begin position="340"/>
        <end position="360"/>
    </location>
</feature>
<feature type="transmembrane region" description="Helical" evidence="6">
    <location>
        <begin position="57"/>
        <end position="81"/>
    </location>
</feature>
<dbReference type="EMBL" id="LAEV01001462">
    <property type="protein sequence ID" value="KKA27989.1"/>
    <property type="molecule type" value="Genomic_DNA"/>
</dbReference>
<dbReference type="Gene3D" id="1.20.1740.10">
    <property type="entry name" value="Amino acid/polyamine transporter I"/>
    <property type="match status" value="1"/>
</dbReference>
<feature type="region of interest" description="Disordered" evidence="5">
    <location>
        <begin position="1"/>
        <end position="36"/>
    </location>
</feature>
<evidence type="ECO:0000313" key="8">
    <source>
        <dbReference type="Proteomes" id="UP000033483"/>
    </source>
</evidence>
<gene>
    <name evidence="7" type="ORF">TD95_003291</name>
</gene>
<protein>
    <recommendedName>
        <fullName evidence="9">Amino acid permease/ SLC12A domain-containing protein</fullName>
    </recommendedName>
</protein>
<feature type="transmembrane region" description="Helical" evidence="6">
    <location>
        <begin position="87"/>
        <end position="109"/>
    </location>
</feature>
<feature type="transmembrane region" description="Helical" evidence="6">
    <location>
        <begin position="248"/>
        <end position="268"/>
    </location>
</feature>
<reference evidence="7 8" key="1">
    <citation type="submission" date="2015-03" db="EMBL/GenBank/DDBJ databases">
        <authorList>
            <person name="Radwan O."/>
            <person name="Al-Naeli F.A."/>
            <person name="Rendon G.A."/>
            <person name="Fields C."/>
        </authorList>
    </citation>
    <scope>NUCLEOTIDE SEQUENCE [LARGE SCALE GENOMIC DNA]</scope>
    <source>
        <strain evidence="7">CR-DP1</strain>
    </source>
</reference>
<keyword evidence="8" id="KW-1185">Reference proteome</keyword>
<dbReference type="InterPro" id="IPR002293">
    <property type="entry name" value="AA/rel_permease1"/>
</dbReference>
<dbReference type="InterPro" id="IPR050598">
    <property type="entry name" value="AminoAcid_Transporter"/>
</dbReference>
<evidence type="ECO:0000256" key="6">
    <source>
        <dbReference type="SAM" id="Phobius"/>
    </source>
</evidence>
<dbReference type="GO" id="GO:0016020">
    <property type="term" value="C:membrane"/>
    <property type="evidence" value="ECO:0007669"/>
    <property type="project" value="UniProtKB-SubCell"/>
</dbReference>
<sequence length="493" mass="53533">MSGDEVKPLLARTSPFSSSSSPILEHGPSPVPSRALDDEILPETSATGRQLGWSDTYLLIMSRVFGSGIFATPGAIVRAVGSPGLALLLWLVGAVVAACGVAISLELGMMLPRSGGEKVYLEYTWRKPRFLIGTLYAVYIVFLGFTAGNAVIFSRYMLFALGLEDASEWLRKGLAAGLLTVVVVIHTIWPGRGVWIQSALARLKLSMVFGMIVCGFYAVLSRSITVPENPLDVPNRASALSALFNGSVWEWGAISPALFQVFYSYAGLETANSVMNEIKNPVQTLRSASIAALATCCLLFLLTNVAYLCVVPIEEIKNSGEMIAALYFERLFGSSIGRRLLPLVIAVSAGGNVMVVAYSMGRLKQEIARQGLLPYANVFASSAPFRSPLGAFIIHWVTSVLVIVSPPSEKAFKFVLEVEGYPAQIFALITAVSLLKLRHDRPSQRRPFKAWLPTVYLRGFANLLLLSPPFFPPKEQSADDFWYASYAVVSVGM</sequence>
<feature type="transmembrane region" description="Helical" evidence="6">
    <location>
        <begin position="130"/>
        <end position="153"/>
    </location>
</feature>
<dbReference type="Proteomes" id="UP000033483">
    <property type="component" value="Unassembled WGS sequence"/>
</dbReference>
<feature type="transmembrane region" description="Helical" evidence="6">
    <location>
        <begin position="420"/>
        <end position="438"/>
    </location>
</feature>
<comment type="caution">
    <text evidence="7">The sequence shown here is derived from an EMBL/GenBank/DDBJ whole genome shotgun (WGS) entry which is preliminary data.</text>
</comment>
<proteinExistence type="predicted"/>
<evidence type="ECO:0000256" key="2">
    <source>
        <dbReference type="ARBA" id="ARBA00022692"/>
    </source>
</evidence>
<feature type="transmembrane region" description="Helical" evidence="6">
    <location>
        <begin position="289"/>
        <end position="313"/>
    </location>
</feature>
<dbReference type="AlphaFoldDB" id="A0A0F4ZBR8"/>
<feature type="transmembrane region" description="Helical" evidence="6">
    <location>
        <begin position="389"/>
        <end position="408"/>
    </location>
</feature>
<evidence type="ECO:0000256" key="1">
    <source>
        <dbReference type="ARBA" id="ARBA00004141"/>
    </source>
</evidence>
<name>A0A0F4ZBR8_9PEZI</name>
<dbReference type="OrthoDB" id="5982228at2759"/>
<evidence type="ECO:0000256" key="3">
    <source>
        <dbReference type="ARBA" id="ARBA00022989"/>
    </source>
</evidence>
<dbReference type="GO" id="GO:0015179">
    <property type="term" value="F:L-amino acid transmembrane transporter activity"/>
    <property type="evidence" value="ECO:0007669"/>
    <property type="project" value="TreeGrafter"/>
</dbReference>
<comment type="subcellular location">
    <subcellularLocation>
        <location evidence="1">Membrane</location>
        <topology evidence="1">Multi-pass membrane protein</topology>
    </subcellularLocation>
</comment>